<reference evidence="2" key="3">
    <citation type="submission" date="2018-04" db="EMBL/GenBank/DDBJ databases">
        <authorList>
            <person name="Sheh A."/>
            <person name="Shen Z."/>
            <person name="Mannion A.J."/>
            <person name="Fox J.G."/>
        </authorList>
    </citation>
    <scope>NUCLEOTIDE SEQUENCE</scope>
    <source>
        <strain evidence="2">MIT 97-6194</strain>
    </source>
</reference>
<organism evidence="2 3">
    <name type="scientific">Helicobacter saguini</name>
    <dbReference type="NCBI Taxonomy" id="1548018"/>
    <lineage>
        <taxon>Bacteria</taxon>
        <taxon>Pseudomonadati</taxon>
        <taxon>Campylobacterota</taxon>
        <taxon>Epsilonproteobacteria</taxon>
        <taxon>Campylobacterales</taxon>
        <taxon>Helicobacteraceae</taxon>
        <taxon>Helicobacter</taxon>
    </lineage>
</organism>
<dbReference type="RefSeq" id="WP_034569599.1">
    <property type="nucleotide sequence ID" value="NZ_JRMP02000003.1"/>
</dbReference>
<keyword evidence="3" id="KW-1185">Reference proteome</keyword>
<proteinExistence type="predicted"/>
<comment type="caution">
    <text evidence="2">The sequence shown here is derived from an EMBL/GenBank/DDBJ whole genome shotgun (WGS) entry which is preliminary data.</text>
</comment>
<dbReference type="STRING" id="1548018.LS64_01315"/>
<dbReference type="EMBL" id="JRMP02000003">
    <property type="protein sequence ID" value="TLD95207.1"/>
    <property type="molecule type" value="Genomic_DNA"/>
</dbReference>
<evidence type="ECO:0000313" key="1">
    <source>
        <dbReference type="EMBL" id="MWV70242.1"/>
    </source>
</evidence>
<evidence type="ECO:0000313" key="2">
    <source>
        <dbReference type="EMBL" id="TLD95207.1"/>
    </source>
</evidence>
<accession>A0A347VQ84</accession>
<gene>
    <name evidence="1" type="ORF">DCO61_09580</name>
    <name evidence="2" type="ORF">LS64_002250</name>
</gene>
<dbReference type="AlphaFoldDB" id="A0A347VQ84"/>
<name>A0A347VQ84_9HELI</name>
<reference evidence="2 3" key="1">
    <citation type="journal article" date="2014" name="Genome Announc.">
        <title>Draft genome sequences of eight enterohepatic helicobacter species isolated from both laboratory and wild rodents.</title>
        <authorList>
            <person name="Sheh A."/>
            <person name="Shen Z."/>
            <person name="Fox J.G."/>
        </authorList>
    </citation>
    <scope>NUCLEOTIDE SEQUENCE [LARGE SCALE GENOMIC DNA]</scope>
    <source>
        <strain evidence="2 3">MIT 97-6194</strain>
    </source>
</reference>
<reference evidence="2 3" key="2">
    <citation type="journal article" date="2016" name="Infect. Immun.">
        <title>Helicobacter saguini, a Novel Helicobacter Isolated from Cotton-Top Tamarins with Ulcerative Colitis, Has Proinflammatory Properties and Induces Typhlocolitis and Dysplasia in Gnotobiotic IL-10-/- Mice.</title>
        <authorList>
            <person name="Shen Z."/>
            <person name="Mannion A."/>
            <person name="Whary M.T."/>
            <person name="Muthupalani S."/>
            <person name="Sheh A."/>
            <person name="Feng Y."/>
            <person name="Gong G."/>
            <person name="Vandamme P."/>
            <person name="Holcombe H.R."/>
            <person name="Paster B.J."/>
            <person name="Fox J.G."/>
        </authorList>
    </citation>
    <scope>NUCLEOTIDE SEQUENCE [LARGE SCALE GENOMIC DNA]</scope>
    <source>
        <strain evidence="2 3">MIT 97-6194</strain>
    </source>
</reference>
<dbReference type="EMBL" id="QBIU01000002">
    <property type="protein sequence ID" value="MWV70242.1"/>
    <property type="molecule type" value="Genomic_DNA"/>
</dbReference>
<dbReference type="Proteomes" id="UP000029714">
    <property type="component" value="Unassembled WGS sequence"/>
</dbReference>
<sequence length="64" mass="7609">MRPKAKELKLPCEIDFSKIIKGKWNQSKALEFEREKKAQTSKDLESKFNMKLSKKTKEFLKKGY</sequence>
<dbReference type="Proteomes" id="UP000477070">
    <property type="component" value="Unassembled WGS sequence"/>
</dbReference>
<protein>
    <submittedName>
        <fullName evidence="2">Uncharacterized protein</fullName>
    </submittedName>
</protein>
<reference evidence="1 4" key="4">
    <citation type="submission" date="2019-12" db="EMBL/GenBank/DDBJ databases">
        <title>Multi-Generational Helicobacter saguini Isolates.</title>
        <authorList>
            <person name="Mannion A."/>
            <person name="Shen Z."/>
            <person name="Fox J.G."/>
        </authorList>
    </citation>
    <scope>NUCLEOTIDE SEQUENCE [LARGE SCALE GENOMIC DNA]</scope>
    <source>
        <strain evidence="1">16-048</strain>
        <strain evidence="4">16-048 (F4)</strain>
    </source>
</reference>
<evidence type="ECO:0000313" key="3">
    <source>
        <dbReference type="Proteomes" id="UP000029714"/>
    </source>
</evidence>
<evidence type="ECO:0000313" key="4">
    <source>
        <dbReference type="Proteomes" id="UP000477070"/>
    </source>
</evidence>